<evidence type="ECO:0000256" key="2">
    <source>
        <dbReference type="PROSITE-ProRule" id="PRU00335"/>
    </source>
</evidence>
<evidence type="ECO:0000313" key="5">
    <source>
        <dbReference type="Proteomes" id="UP000635245"/>
    </source>
</evidence>
<dbReference type="InterPro" id="IPR036271">
    <property type="entry name" value="Tet_transcr_reg_TetR-rel_C_sf"/>
</dbReference>
<proteinExistence type="predicted"/>
<dbReference type="PROSITE" id="PS50977">
    <property type="entry name" value="HTH_TETR_2"/>
    <property type="match status" value="1"/>
</dbReference>
<gene>
    <name evidence="4" type="ORF">JHE00_04040</name>
</gene>
<evidence type="ECO:0000313" key="4">
    <source>
        <dbReference type="EMBL" id="MBK1783486.1"/>
    </source>
</evidence>
<feature type="DNA-binding region" description="H-T-H motif" evidence="2">
    <location>
        <begin position="38"/>
        <end position="57"/>
    </location>
</feature>
<dbReference type="RefSeq" id="WP_200314837.1">
    <property type="nucleotide sequence ID" value="NZ_JAENJH010000001.1"/>
</dbReference>
<keyword evidence="1 2" id="KW-0238">DNA-binding</keyword>
<comment type="caution">
    <text evidence="4">The sequence shown here is derived from an EMBL/GenBank/DDBJ whole genome shotgun (WGS) entry which is preliminary data.</text>
</comment>
<dbReference type="PANTHER" id="PTHR30055:SF148">
    <property type="entry name" value="TETR-FAMILY TRANSCRIPTIONAL REGULATOR"/>
    <property type="match status" value="1"/>
</dbReference>
<dbReference type="Gene3D" id="1.10.10.60">
    <property type="entry name" value="Homeodomain-like"/>
    <property type="match status" value="1"/>
</dbReference>
<accession>A0A934QMU7</accession>
<organism evidence="4 5">
    <name type="scientific">Prauserella cavernicola</name>
    <dbReference type="NCBI Taxonomy" id="2800127"/>
    <lineage>
        <taxon>Bacteria</taxon>
        <taxon>Bacillati</taxon>
        <taxon>Actinomycetota</taxon>
        <taxon>Actinomycetes</taxon>
        <taxon>Pseudonocardiales</taxon>
        <taxon>Pseudonocardiaceae</taxon>
        <taxon>Prauserella</taxon>
    </lineage>
</organism>
<sequence length="196" mass="21238">MSTHETSHRRDPRLDRSRSAILSAAVELLSEGGVKAVTIDAVTARSGVARSTLYRHFPNNVELLAAAFQELLPPLRLPAAGGAPRDRLLRLVRAQAEQIESAPALAAVVWLATVGLTTDAPSDDERSRLAALRERIVDNLRGPFDAVLTECLGDRDIDHAAAQLVGPLLFNTLITRRPNDERFCARVVDDYLAGSG</sequence>
<reference evidence="4" key="1">
    <citation type="submission" date="2020-12" db="EMBL/GenBank/DDBJ databases">
        <title>Prauserella sp. ASG 168, a novel actinomycete isolated from cave rock.</title>
        <authorList>
            <person name="Suriyachadkun C."/>
        </authorList>
    </citation>
    <scope>NUCLEOTIDE SEQUENCE</scope>
    <source>
        <strain evidence="4">ASG 168</strain>
    </source>
</reference>
<dbReference type="SUPFAM" id="SSF48498">
    <property type="entry name" value="Tetracyclin repressor-like, C-terminal domain"/>
    <property type="match status" value="1"/>
</dbReference>
<dbReference type="PANTHER" id="PTHR30055">
    <property type="entry name" value="HTH-TYPE TRANSCRIPTIONAL REGULATOR RUTR"/>
    <property type="match status" value="1"/>
</dbReference>
<dbReference type="InterPro" id="IPR001647">
    <property type="entry name" value="HTH_TetR"/>
</dbReference>
<dbReference type="Proteomes" id="UP000635245">
    <property type="component" value="Unassembled WGS sequence"/>
</dbReference>
<dbReference type="Gene3D" id="1.10.357.10">
    <property type="entry name" value="Tetracycline Repressor, domain 2"/>
    <property type="match status" value="1"/>
</dbReference>
<dbReference type="PRINTS" id="PR00455">
    <property type="entry name" value="HTHTETR"/>
</dbReference>
<dbReference type="SUPFAM" id="SSF46689">
    <property type="entry name" value="Homeodomain-like"/>
    <property type="match status" value="1"/>
</dbReference>
<dbReference type="EMBL" id="JAENJH010000001">
    <property type="protein sequence ID" value="MBK1783486.1"/>
    <property type="molecule type" value="Genomic_DNA"/>
</dbReference>
<dbReference type="AlphaFoldDB" id="A0A934QMU7"/>
<protein>
    <submittedName>
        <fullName evidence="4">TetR/AcrR family transcriptional regulator</fullName>
    </submittedName>
</protein>
<evidence type="ECO:0000259" key="3">
    <source>
        <dbReference type="PROSITE" id="PS50977"/>
    </source>
</evidence>
<dbReference type="GO" id="GO:0003700">
    <property type="term" value="F:DNA-binding transcription factor activity"/>
    <property type="evidence" value="ECO:0007669"/>
    <property type="project" value="TreeGrafter"/>
</dbReference>
<keyword evidence="5" id="KW-1185">Reference proteome</keyword>
<dbReference type="GO" id="GO:0000976">
    <property type="term" value="F:transcription cis-regulatory region binding"/>
    <property type="evidence" value="ECO:0007669"/>
    <property type="project" value="TreeGrafter"/>
</dbReference>
<dbReference type="Pfam" id="PF00440">
    <property type="entry name" value="TetR_N"/>
    <property type="match status" value="1"/>
</dbReference>
<name>A0A934QMU7_9PSEU</name>
<evidence type="ECO:0000256" key="1">
    <source>
        <dbReference type="ARBA" id="ARBA00023125"/>
    </source>
</evidence>
<feature type="domain" description="HTH tetR-type" evidence="3">
    <location>
        <begin position="15"/>
        <end position="75"/>
    </location>
</feature>
<dbReference type="InterPro" id="IPR009057">
    <property type="entry name" value="Homeodomain-like_sf"/>
</dbReference>
<dbReference type="InterPro" id="IPR050109">
    <property type="entry name" value="HTH-type_TetR-like_transc_reg"/>
</dbReference>